<name>F6F0A4_SPHCR</name>
<dbReference type="HOGENOM" id="CLU_140176_15_3_5"/>
<dbReference type="Proteomes" id="UP000007150">
    <property type="component" value="Chromosome 1"/>
</dbReference>
<evidence type="ECO:0000313" key="2">
    <source>
        <dbReference type="Proteomes" id="UP000007150"/>
    </source>
</evidence>
<dbReference type="KEGG" id="sch:Sphch_2685"/>
<proteinExistence type="predicted"/>
<dbReference type="EMBL" id="CP002798">
    <property type="protein sequence ID" value="AEG50328.1"/>
    <property type="molecule type" value="Genomic_DNA"/>
</dbReference>
<dbReference type="AlphaFoldDB" id="F6F0A4"/>
<dbReference type="RefSeq" id="WP_013848564.1">
    <property type="nucleotide sequence ID" value="NC_015593.1"/>
</dbReference>
<gene>
    <name evidence="1" type="ORF">Sphch_2685</name>
</gene>
<keyword evidence="2" id="KW-1185">Reference proteome</keyword>
<organism evidence="1 2">
    <name type="scientific">Sphingobium chlorophenolicum L-1</name>
    <dbReference type="NCBI Taxonomy" id="690566"/>
    <lineage>
        <taxon>Bacteria</taxon>
        <taxon>Pseudomonadati</taxon>
        <taxon>Pseudomonadota</taxon>
        <taxon>Alphaproteobacteria</taxon>
        <taxon>Sphingomonadales</taxon>
        <taxon>Sphingomonadaceae</taxon>
        <taxon>Sphingobium</taxon>
    </lineage>
</organism>
<dbReference type="InterPro" id="IPR010260">
    <property type="entry name" value="AlpA"/>
</dbReference>
<evidence type="ECO:0000313" key="1">
    <source>
        <dbReference type="EMBL" id="AEG50328.1"/>
    </source>
</evidence>
<dbReference type="Pfam" id="PF05930">
    <property type="entry name" value="Phage_AlpA"/>
    <property type="match status" value="1"/>
</dbReference>
<protein>
    <submittedName>
        <fullName evidence="1">Prophage CP4-57 regulatory</fullName>
    </submittedName>
</protein>
<accession>F6F0A4</accession>
<dbReference type="Gene3D" id="1.10.238.160">
    <property type="match status" value="1"/>
</dbReference>
<sequence length="69" mass="7785">MEITMTVRPPEPLLRLNTILARTGLSQVTLYRKIQAGTFPKQIRIANQSAINDWSHNPMFWSAGNGFQG</sequence>
<reference evidence="1 2" key="1">
    <citation type="submission" date="2011-05" db="EMBL/GenBank/DDBJ databases">
        <title>Complete sequence of chromosome 1 of Sphingobium chlorophenolicum L-1.</title>
        <authorList>
            <consortium name="US DOE Joint Genome Institute"/>
            <person name="Lucas S."/>
            <person name="Han J."/>
            <person name="Lapidus A."/>
            <person name="Cheng J.-F."/>
            <person name="Goodwin L."/>
            <person name="Pitluck S."/>
            <person name="Peters L."/>
            <person name="Daligault H."/>
            <person name="Han C."/>
            <person name="Tapia R."/>
            <person name="Land M."/>
            <person name="Hauser L."/>
            <person name="Kyrpides N."/>
            <person name="Ivanova N."/>
            <person name="Pagani I."/>
            <person name="Turner P."/>
            <person name="Copley S."/>
            <person name="Woyke T."/>
        </authorList>
    </citation>
    <scope>NUCLEOTIDE SEQUENCE [LARGE SCALE GENOMIC DNA]</scope>
    <source>
        <strain evidence="1 2">L-1</strain>
    </source>
</reference>